<accession>A0A3B3SK34</accession>
<reference evidence="16" key="1">
    <citation type="submission" date="2025-08" db="UniProtKB">
        <authorList>
            <consortium name="Ensembl"/>
        </authorList>
    </citation>
    <scope>IDENTIFICATION</scope>
</reference>
<dbReference type="PANTHER" id="PTHR26451:SF871">
    <property type="entry name" value="ODORANT RECEPTOR-RELATED"/>
    <property type="match status" value="1"/>
</dbReference>
<proteinExistence type="inferred from homology"/>
<dbReference type="PRINTS" id="PR00237">
    <property type="entry name" value="GPCRRHODOPSN"/>
</dbReference>
<dbReference type="GO" id="GO:0005549">
    <property type="term" value="F:odorant binding"/>
    <property type="evidence" value="ECO:0007669"/>
    <property type="project" value="TreeGrafter"/>
</dbReference>
<comment type="subcellular location">
    <subcellularLocation>
        <location evidence="1 14">Cell membrane</location>
        <topology evidence="1 14">Multi-pass membrane protein</topology>
    </subcellularLocation>
</comment>
<dbReference type="GO" id="GO:0004984">
    <property type="term" value="F:olfactory receptor activity"/>
    <property type="evidence" value="ECO:0007669"/>
    <property type="project" value="InterPro"/>
</dbReference>
<keyword evidence="12 13" id="KW-0807">Transducer</keyword>
<keyword evidence="10 13" id="KW-0675">Receptor</keyword>
<dbReference type="InterPro" id="IPR000725">
    <property type="entry name" value="Olfact_rcpt"/>
</dbReference>
<keyword evidence="6 14" id="KW-1133">Transmembrane helix</keyword>
<feature type="transmembrane region" description="Helical" evidence="14">
    <location>
        <begin position="136"/>
        <end position="159"/>
    </location>
</feature>
<keyword evidence="8 14" id="KW-0472">Membrane</keyword>
<evidence type="ECO:0000256" key="13">
    <source>
        <dbReference type="RuleBase" id="RU000688"/>
    </source>
</evidence>
<organism evidence="16 17">
    <name type="scientific">Paramormyrops kingsleyae</name>
    <dbReference type="NCBI Taxonomy" id="1676925"/>
    <lineage>
        <taxon>Eukaryota</taxon>
        <taxon>Metazoa</taxon>
        <taxon>Chordata</taxon>
        <taxon>Craniata</taxon>
        <taxon>Vertebrata</taxon>
        <taxon>Euteleostomi</taxon>
        <taxon>Actinopterygii</taxon>
        <taxon>Neopterygii</taxon>
        <taxon>Teleostei</taxon>
        <taxon>Osteoglossocephala</taxon>
        <taxon>Osteoglossomorpha</taxon>
        <taxon>Osteoglossiformes</taxon>
        <taxon>Mormyridae</taxon>
        <taxon>Paramormyrops</taxon>
    </lineage>
</organism>
<evidence type="ECO:0000256" key="2">
    <source>
        <dbReference type="ARBA" id="ARBA00022475"/>
    </source>
</evidence>
<dbReference type="PROSITE" id="PS50262">
    <property type="entry name" value="G_PROTEIN_RECEP_F1_2"/>
    <property type="match status" value="1"/>
</dbReference>
<evidence type="ECO:0000256" key="12">
    <source>
        <dbReference type="ARBA" id="ARBA00023224"/>
    </source>
</evidence>
<evidence type="ECO:0000259" key="15">
    <source>
        <dbReference type="PROSITE" id="PS50262"/>
    </source>
</evidence>
<evidence type="ECO:0000256" key="8">
    <source>
        <dbReference type="ARBA" id="ARBA00023136"/>
    </source>
</evidence>
<feature type="transmembrane region" description="Helical" evidence="14">
    <location>
        <begin position="55"/>
        <end position="73"/>
    </location>
</feature>
<dbReference type="PRINTS" id="PR00245">
    <property type="entry name" value="OLFACTORYR"/>
</dbReference>
<evidence type="ECO:0000256" key="9">
    <source>
        <dbReference type="ARBA" id="ARBA00023157"/>
    </source>
</evidence>
<dbReference type="PROSITE" id="PS00237">
    <property type="entry name" value="G_PROTEIN_RECEP_F1_1"/>
    <property type="match status" value="1"/>
</dbReference>
<evidence type="ECO:0000256" key="6">
    <source>
        <dbReference type="ARBA" id="ARBA00022989"/>
    </source>
</evidence>
<feature type="domain" description="G-protein coupled receptors family 1 profile" evidence="15">
    <location>
        <begin position="29"/>
        <end position="281"/>
    </location>
</feature>
<dbReference type="InterPro" id="IPR017452">
    <property type="entry name" value="GPCR_Rhodpsn_7TM"/>
</dbReference>
<protein>
    <recommendedName>
        <fullName evidence="14">Olfactory receptor</fullName>
    </recommendedName>
</protein>
<feature type="transmembrane region" description="Helical" evidence="14">
    <location>
        <begin position="191"/>
        <end position="212"/>
    </location>
</feature>
<evidence type="ECO:0000313" key="16">
    <source>
        <dbReference type="Ensembl" id="ENSPKIP00000031109.1"/>
    </source>
</evidence>
<feature type="transmembrane region" description="Helical" evidence="14">
    <location>
        <begin position="23"/>
        <end position="48"/>
    </location>
</feature>
<evidence type="ECO:0000256" key="14">
    <source>
        <dbReference type="RuleBase" id="RU363047"/>
    </source>
</evidence>
<feature type="transmembrane region" description="Helical" evidence="14">
    <location>
        <begin position="233"/>
        <end position="254"/>
    </location>
</feature>
<comment type="similarity">
    <text evidence="13">Belongs to the G-protein coupled receptor 1 family.</text>
</comment>
<keyword evidence="2 14" id="KW-1003">Cell membrane</keyword>
<dbReference type="GeneTree" id="ENSGT00950000183023"/>
<evidence type="ECO:0000256" key="5">
    <source>
        <dbReference type="ARBA" id="ARBA00022725"/>
    </source>
</evidence>
<feature type="transmembrane region" description="Helical" evidence="14">
    <location>
        <begin position="260"/>
        <end position="280"/>
    </location>
</feature>
<dbReference type="GO" id="GO:0004930">
    <property type="term" value="F:G protein-coupled receptor activity"/>
    <property type="evidence" value="ECO:0007669"/>
    <property type="project" value="UniProtKB-KW"/>
</dbReference>
<dbReference type="AlphaFoldDB" id="A0A3B3SK34"/>
<dbReference type="GO" id="GO:0005886">
    <property type="term" value="C:plasma membrane"/>
    <property type="evidence" value="ECO:0007669"/>
    <property type="project" value="UniProtKB-SubCell"/>
</dbReference>
<keyword evidence="7 13" id="KW-0297">G-protein coupled receptor</keyword>
<dbReference type="Gene3D" id="1.20.1070.10">
    <property type="entry name" value="Rhodopsin 7-helix transmembrane proteins"/>
    <property type="match status" value="1"/>
</dbReference>
<dbReference type="FunFam" id="1.20.1070.10:FF:000024">
    <property type="entry name" value="Olfactory receptor"/>
    <property type="match status" value="1"/>
</dbReference>
<evidence type="ECO:0000256" key="1">
    <source>
        <dbReference type="ARBA" id="ARBA00004651"/>
    </source>
</evidence>
<dbReference type="Pfam" id="PF13853">
    <property type="entry name" value="7tm_4"/>
    <property type="match status" value="1"/>
</dbReference>
<evidence type="ECO:0000256" key="11">
    <source>
        <dbReference type="ARBA" id="ARBA00023180"/>
    </source>
</evidence>
<dbReference type="PANTHER" id="PTHR26451">
    <property type="entry name" value="G_PROTEIN_RECEP_F1_2 DOMAIN-CONTAINING PROTEIN"/>
    <property type="match status" value="1"/>
</dbReference>
<keyword evidence="5 14" id="KW-0552">Olfaction</keyword>
<keyword evidence="11" id="KW-0325">Glycoprotein</keyword>
<keyword evidence="3 14" id="KW-0716">Sensory transduction</keyword>
<evidence type="ECO:0000256" key="4">
    <source>
        <dbReference type="ARBA" id="ARBA00022692"/>
    </source>
</evidence>
<reference evidence="16" key="2">
    <citation type="submission" date="2025-09" db="UniProtKB">
        <authorList>
            <consortium name="Ensembl"/>
        </authorList>
    </citation>
    <scope>IDENTIFICATION</scope>
</reference>
<dbReference type="InterPro" id="IPR000276">
    <property type="entry name" value="GPCR_Rhodpsn"/>
</dbReference>
<dbReference type="Proteomes" id="UP000261540">
    <property type="component" value="Unplaced"/>
</dbReference>
<dbReference type="Ensembl" id="ENSPKIT00000011950.1">
    <property type="protein sequence ID" value="ENSPKIP00000031109.1"/>
    <property type="gene ID" value="ENSPKIG00000011716.1"/>
</dbReference>
<evidence type="ECO:0000313" key="17">
    <source>
        <dbReference type="Proteomes" id="UP000261540"/>
    </source>
</evidence>
<keyword evidence="9" id="KW-1015">Disulfide bond</keyword>
<keyword evidence="17" id="KW-1185">Reference proteome</keyword>
<feature type="transmembrane region" description="Helical" evidence="14">
    <location>
        <begin position="93"/>
        <end position="115"/>
    </location>
</feature>
<dbReference type="SUPFAM" id="SSF81321">
    <property type="entry name" value="Family A G protein-coupled receptor-like"/>
    <property type="match status" value="1"/>
</dbReference>
<name>A0A3B3SK34_9TELE</name>
<evidence type="ECO:0000256" key="3">
    <source>
        <dbReference type="ARBA" id="ARBA00022606"/>
    </source>
</evidence>
<evidence type="ECO:0000256" key="10">
    <source>
        <dbReference type="ARBA" id="ARBA00023170"/>
    </source>
</evidence>
<keyword evidence="4 13" id="KW-0812">Transmembrane</keyword>
<dbReference type="InterPro" id="IPR052921">
    <property type="entry name" value="GPCR1_Superfamily_Member"/>
</dbReference>
<sequence>MENSTHEIVFSLNGLNDTKSNQLIYFSCSFLIYLFTVFVSLTLVVTVIVLHEPMYIFLCNLCVNGIYGATGFYPKILLDLLSDSHIISYNACVTQIFVVYSFILCELANLTVMAYDRYVAICKPLEYHPIMTTGKVGKLLLVPWLLSFVEILIAVLLMVRLPLCGSKINKLYCSNWDVVKLSCVDTSMNNFYGYVMAVTHFIQVLLIVISYFHIVRTCVGSKAEQNKFMETCLPHIITLASFSLTATIDIRFISNGNLQALSNVLSVEFLVTPPLLNPLIYGFKLKQIRRTLTLTPKPNPKTVELHMLRKAR</sequence>
<evidence type="ECO:0000256" key="7">
    <source>
        <dbReference type="ARBA" id="ARBA00023040"/>
    </source>
</evidence>